<dbReference type="Proteomes" id="UP000657385">
    <property type="component" value="Unassembled WGS sequence"/>
</dbReference>
<feature type="domain" description="Rhodanese" evidence="1">
    <location>
        <begin position="14"/>
        <end position="101"/>
    </location>
</feature>
<dbReference type="PANTHER" id="PTHR43031">
    <property type="entry name" value="FAD-DEPENDENT OXIDOREDUCTASE"/>
    <property type="match status" value="1"/>
</dbReference>
<organism evidence="2 3">
    <name type="scientific">Streptacidiphilus fuscans</name>
    <dbReference type="NCBI Taxonomy" id="2789292"/>
    <lineage>
        <taxon>Bacteria</taxon>
        <taxon>Bacillati</taxon>
        <taxon>Actinomycetota</taxon>
        <taxon>Actinomycetes</taxon>
        <taxon>Kitasatosporales</taxon>
        <taxon>Streptomycetaceae</taxon>
        <taxon>Streptacidiphilus</taxon>
    </lineage>
</organism>
<comment type="caution">
    <text evidence="2">The sequence shown here is derived from an EMBL/GenBank/DDBJ whole genome shotgun (WGS) entry which is preliminary data.</text>
</comment>
<dbReference type="SUPFAM" id="SSF52821">
    <property type="entry name" value="Rhodanese/Cell cycle control phosphatase"/>
    <property type="match status" value="1"/>
</dbReference>
<accession>A0A931FDJ4</accession>
<protein>
    <submittedName>
        <fullName evidence="2">Rhodanese-like domain-containing protein</fullName>
    </submittedName>
</protein>
<dbReference type="InterPro" id="IPR036873">
    <property type="entry name" value="Rhodanese-like_dom_sf"/>
</dbReference>
<dbReference type="CDD" id="cd00158">
    <property type="entry name" value="RHOD"/>
    <property type="match status" value="1"/>
</dbReference>
<name>A0A931FDJ4_9ACTN</name>
<evidence type="ECO:0000313" key="2">
    <source>
        <dbReference type="EMBL" id="MBF9068210.1"/>
    </source>
</evidence>
<evidence type="ECO:0000313" key="3">
    <source>
        <dbReference type="Proteomes" id="UP000657385"/>
    </source>
</evidence>
<dbReference type="EMBL" id="JADPRT010000003">
    <property type="protein sequence ID" value="MBF9068210.1"/>
    <property type="molecule type" value="Genomic_DNA"/>
</dbReference>
<dbReference type="InterPro" id="IPR050229">
    <property type="entry name" value="GlpE_sulfurtransferase"/>
</dbReference>
<reference evidence="2" key="1">
    <citation type="submission" date="2020-11" db="EMBL/GenBank/DDBJ databases">
        <title>Isolation and identification of active actinomycetes.</title>
        <authorList>
            <person name="Yu B."/>
        </authorList>
    </citation>
    <scope>NUCLEOTIDE SEQUENCE</scope>
    <source>
        <strain evidence="2">NEAU-YB345</strain>
    </source>
</reference>
<proteinExistence type="predicted"/>
<dbReference type="SMART" id="SM00450">
    <property type="entry name" value="RHOD"/>
    <property type="match status" value="1"/>
</dbReference>
<gene>
    <name evidence="2" type="ORF">I2501_09190</name>
</gene>
<sequence>MFQQSVPTVDIASVPADAVLLDVREQDEWDAGHAASALHIPMSEFVARIGELPEAEPLYVVCRVGGRSAQVVQYLVGQGRQAVNVDGGMLAWDAAGRALVSEQGDAFVL</sequence>
<dbReference type="RefSeq" id="WP_196193362.1">
    <property type="nucleotide sequence ID" value="NZ_JADPRT010000003.1"/>
</dbReference>
<dbReference type="PROSITE" id="PS50206">
    <property type="entry name" value="RHODANESE_3"/>
    <property type="match status" value="1"/>
</dbReference>
<evidence type="ECO:0000259" key="1">
    <source>
        <dbReference type="PROSITE" id="PS50206"/>
    </source>
</evidence>
<dbReference type="AlphaFoldDB" id="A0A931FDJ4"/>
<keyword evidence="3" id="KW-1185">Reference proteome</keyword>
<dbReference type="Gene3D" id="3.40.250.10">
    <property type="entry name" value="Rhodanese-like domain"/>
    <property type="match status" value="1"/>
</dbReference>
<dbReference type="PANTHER" id="PTHR43031:SF1">
    <property type="entry name" value="PYRIDINE NUCLEOTIDE-DISULPHIDE OXIDOREDUCTASE"/>
    <property type="match status" value="1"/>
</dbReference>
<dbReference type="Pfam" id="PF00581">
    <property type="entry name" value="Rhodanese"/>
    <property type="match status" value="1"/>
</dbReference>
<dbReference type="InterPro" id="IPR001763">
    <property type="entry name" value="Rhodanese-like_dom"/>
</dbReference>